<dbReference type="InterPro" id="IPR011009">
    <property type="entry name" value="Kinase-like_dom_sf"/>
</dbReference>
<reference evidence="2 3" key="1">
    <citation type="submission" date="2022-02" db="EMBL/GenBank/DDBJ databases">
        <title>The car tank lid bacteriome: a reservoir of bacteria with potential in bioremediation of fuel.</title>
        <authorList>
            <person name="Vidal-Verdu A."/>
            <person name="Gomez-Martinez D."/>
            <person name="Latorre-Perez A."/>
            <person name="Pereto J."/>
            <person name="Porcar M."/>
        </authorList>
    </citation>
    <scope>NUCLEOTIDE SEQUENCE [LARGE SCALE GENOMIC DNA]</scope>
    <source>
        <strain evidence="2 3">4D.3</strain>
    </source>
</reference>
<dbReference type="Gene3D" id="3.90.1200.10">
    <property type="match status" value="2"/>
</dbReference>
<evidence type="ECO:0000313" key="3">
    <source>
        <dbReference type="Proteomes" id="UP001651050"/>
    </source>
</evidence>
<dbReference type="EMBL" id="JALQCY010000005">
    <property type="protein sequence ID" value="MCK9795255.1"/>
    <property type="molecule type" value="Genomic_DNA"/>
</dbReference>
<dbReference type="SUPFAM" id="SSF56112">
    <property type="entry name" value="Protein kinase-like (PK-like)"/>
    <property type="match status" value="2"/>
</dbReference>
<dbReference type="Proteomes" id="UP001651050">
    <property type="component" value="Unassembled WGS sequence"/>
</dbReference>
<organism evidence="2 3">
    <name type="scientific">Isoptericola peretonis</name>
    <dbReference type="NCBI Taxonomy" id="2918523"/>
    <lineage>
        <taxon>Bacteria</taxon>
        <taxon>Bacillati</taxon>
        <taxon>Actinomycetota</taxon>
        <taxon>Actinomycetes</taxon>
        <taxon>Micrococcales</taxon>
        <taxon>Promicromonosporaceae</taxon>
        <taxon>Isoptericola</taxon>
    </lineage>
</organism>
<dbReference type="InterPro" id="IPR002575">
    <property type="entry name" value="Aminoglycoside_PTrfase"/>
</dbReference>
<name>A0ABT0J6Z0_9MICO</name>
<sequence length="798" mass="81873">MAPDLTLAPAVPATVRDVAARDADVPALPVVLDLDALAGRLAAATGTPGHLSRPYLRYKPGTSVVLSCRWTAERADGAHGPSRDLLVRAYADHARGKLDKGLDPRRPDELVLLDRAAGLVVTDWTADRQLPAARDAARIAAGAVDGVAKAATDAGPWTVAAGRVRLLRHNPERRAVLHAAGPGGEAVVRVLRPAAVGRAVAGYTLLGAVSDAAGRGAVRVPRLRAVDADRGVVVTDWVPGRPLDGLDAAGTLDDAALREVGALAAALHGARPAGQGLPPRPAGSVPLHGDLSLDQLVRAPDGGLWLVDADAARWGSPADDLGSLAAALVRAHDDPDAAAARLAAVLGGYADHGGFVQGPELRAAVAAHLRRRASEPFRRLEAGWAATSRACMALAEEIADGRGGALGTALAGAGRCGAPRIRTAPVAVALADALAARGHALRAVLPRSADRLLVVGLAGDGAVLAGRWHREADVADRHALRAAPVAGGGLVLQPGGTDPDLPGLRARVREGATLVAHRSGRRGVVRHPDGTYTKVTRPGREPADVAVPAEAFATPVTVGRGEGWVTTAPLPGRTLHALLRDATTPDAVLDAAGREVGRGLRRLHDAAPPARVAAHDADAETAVVERWWSLAAAHGATTRPHVDVVVRHVRGVLAAAPACGPVLTHRDLHDKQLLVDARAGGDGAAGRVRVGLLDLDLAAVAHPALDLANLLAHLELRAHQGVCTTTRAALVARAVVDGYGAGAAGPRGLAAYAVAARARLAAVYAFRPAPGDVPGALLAGLDRPLTFDHTLLTPLEDR</sequence>
<feature type="domain" description="Aminoglycoside phosphotransferase" evidence="1">
    <location>
        <begin position="563"/>
        <end position="740"/>
    </location>
</feature>
<gene>
    <name evidence="2" type="ORF">M1843_16005</name>
</gene>
<keyword evidence="3" id="KW-1185">Reference proteome</keyword>
<accession>A0ABT0J6Z0</accession>
<dbReference type="RefSeq" id="WP_416345106.1">
    <property type="nucleotide sequence ID" value="NZ_JALQCY010000005.1"/>
</dbReference>
<dbReference type="Pfam" id="PF01636">
    <property type="entry name" value="APH"/>
    <property type="match status" value="1"/>
</dbReference>
<evidence type="ECO:0000259" key="1">
    <source>
        <dbReference type="Pfam" id="PF01636"/>
    </source>
</evidence>
<proteinExistence type="predicted"/>
<comment type="caution">
    <text evidence="2">The sequence shown here is derived from an EMBL/GenBank/DDBJ whole genome shotgun (WGS) entry which is preliminary data.</text>
</comment>
<evidence type="ECO:0000313" key="2">
    <source>
        <dbReference type="EMBL" id="MCK9795255.1"/>
    </source>
</evidence>
<protein>
    <submittedName>
        <fullName evidence="2">Aminoglycoside phosphotransferase family protein</fullName>
    </submittedName>
</protein>
<dbReference type="PANTHER" id="PTHR21310">
    <property type="entry name" value="AMINOGLYCOSIDE PHOSPHOTRANSFERASE-RELATED-RELATED"/>
    <property type="match status" value="1"/>
</dbReference>
<dbReference type="InterPro" id="IPR051678">
    <property type="entry name" value="AGP_Transferase"/>
</dbReference>